<dbReference type="RefSeq" id="WP_096829536.1">
    <property type="nucleotide sequence ID" value="NZ_NXIB02000109.1"/>
</dbReference>
<dbReference type="EMBL" id="NXIB02000109">
    <property type="protein sequence ID" value="PHX54301.1"/>
    <property type="molecule type" value="Genomic_DNA"/>
</dbReference>
<dbReference type="CDD" id="cd03235">
    <property type="entry name" value="ABC_Metallic_Cations"/>
    <property type="match status" value="1"/>
</dbReference>
<protein>
    <submittedName>
        <fullName evidence="6">Metal ABC transporter ATP-binding protein</fullName>
    </submittedName>
</protein>
<evidence type="ECO:0000256" key="3">
    <source>
        <dbReference type="ARBA" id="ARBA00022741"/>
    </source>
</evidence>
<dbReference type="OrthoDB" id="9806726at2"/>
<keyword evidence="2" id="KW-0813">Transport</keyword>
<reference evidence="6" key="1">
    <citation type="submission" date="2017-10" db="EMBL/GenBank/DDBJ databases">
        <title>Draft genome sequence of the planktic cyanobacteria Tychonema bourrellyi isolated from alpine lentic freshwater.</title>
        <authorList>
            <person name="Tett A."/>
            <person name="Armanini F."/>
            <person name="Asnicar F."/>
            <person name="Boscaini A."/>
            <person name="Pasolli E."/>
            <person name="Zolfo M."/>
            <person name="Donati C."/>
            <person name="Salmaso N."/>
            <person name="Segata N."/>
        </authorList>
    </citation>
    <scope>NUCLEOTIDE SEQUENCE</scope>
    <source>
        <strain evidence="6">FEM_GT703</strain>
    </source>
</reference>
<dbReference type="SUPFAM" id="SSF52540">
    <property type="entry name" value="P-loop containing nucleoside triphosphate hydrolases"/>
    <property type="match status" value="1"/>
</dbReference>
<proteinExistence type="inferred from homology"/>
<comment type="caution">
    <text evidence="6">The sequence shown here is derived from an EMBL/GenBank/DDBJ whole genome shotgun (WGS) entry which is preliminary data.</text>
</comment>
<comment type="similarity">
    <text evidence="1">Belongs to the ABC transporter superfamily.</text>
</comment>
<evidence type="ECO:0000259" key="5">
    <source>
        <dbReference type="PROSITE" id="PS50893"/>
    </source>
</evidence>
<sequence>MLEVQDLAVNYRGISALNNINFHLESGQLTGVFGPNGAGKSTMVKAMLGLIPACRGQVKYQGRLLKEQLGRVAYVPQRSQIDWDYPITVWNAVMMARTVHTGWFRSPSRQSQELVKGALLRVEMWDLRDRQIGELSGGQQQRIFLARAIAQQADLLFFDEPFNAIDKTTEEIIFDIFAELKAENKTLLVISHDLGQTLKEYDNLLLLNKQLIAIGSCREVLTAANIQKAYGYQGKSISIMLNKST</sequence>
<evidence type="ECO:0000313" key="6">
    <source>
        <dbReference type="EMBL" id="PHX54301.1"/>
    </source>
</evidence>
<dbReference type="AlphaFoldDB" id="A0A2G4EXQ4"/>
<evidence type="ECO:0000256" key="2">
    <source>
        <dbReference type="ARBA" id="ARBA00022448"/>
    </source>
</evidence>
<dbReference type="GO" id="GO:0016887">
    <property type="term" value="F:ATP hydrolysis activity"/>
    <property type="evidence" value="ECO:0007669"/>
    <property type="project" value="InterPro"/>
</dbReference>
<dbReference type="SMART" id="SM00382">
    <property type="entry name" value="AAA"/>
    <property type="match status" value="1"/>
</dbReference>
<dbReference type="InterPro" id="IPR017871">
    <property type="entry name" value="ABC_transporter-like_CS"/>
</dbReference>
<keyword evidence="7" id="KW-1185">Reference proteome</keyword>
<dbReference type="PANTHER" id="PTHR42734">
    <property type="entry name" value="METAL TRANSPORT SYSTEM ATP-BINDING PROTEIN TM_0124-RELATED"/>
    <property type="match status" value="1"/>
</dbReference>
<accession>A0A2G4EXQ4</accession>
<dbReference type="InterPro" id="IPR027417">
    <property type="entry name" value="P-loop_NTPase"/>
</dbReference>
<evidence type="ECO:0000256" key="4">
    <source>
        <dbReference type="ARBA" id="ARBA00022840"/>
    </source>
</evidence>
<dbReference type="PROSITE" id="PS50893">
    <property type="entry name" value="ABC_TRANSPORTER_2"/>
    <property type="match status" value="1"/>
</dbReference>
<evidence type="ECO:0000256" key="1">
    <source>
        <dbReference type="ARBA" id="ARBA00005417"/>
    </source>
</evidence>
<keyword evidence="4 6" id="KW-0067">ATP-binding</keyword>
<dbReference type="InterPro" id="IPR003439">
    <property type="entry name" value="ABC_transporter-like_ATP-bd"/>
</dbReference>
<keyword evidence="3" id="KW-0547">Nucleotide-binding</keyword>
<evidence type="ECO:0000313" key="7">
    <source>
        <dbReference type="Proteomes" id="UP000226442"/>
    </source>
</evidence>
<dbReference type="PROSITE" id="PS00211">
    <property type="entry name" value="ABC_TRANSPORTER_1"/>
    <property type="match status" value="1"/>
</dbReference>
<dbReference type="PANTHER" id="PTHR42734:SF5">
    <property type="entry name" value="IRON TRANSPORT SYSTEM ATP-BINDING PROTEIN HI_0361-RELATED"/>
    <property type="match status" value="1"/>
</dbReference>
<dbReference type="InterPro" id="IPR003593">
    <property type="entry name" value="AAA+_ATPase"/>
</dbReference>
<dbReference type="Pfam" id="PF00005">
    <property type="entry name" value="ABC_tran"/>
    <property type="match status" value="1"/>
</dbReference>
<dbReference type="InterPro" id="IPR050153">
    <property type="entry name" value="Metal_Ion_Import_ABC"/>
</dbReference>
<dbReference type="GO" id="GO:0005524">
    <property type="term" value="F:ATP binding"/>
    <property type="evidence" value="ECO:0007669"/>
    <property type="project" value="UniProtKB-KW"/>
</dbReference>
<dbReference type="Gene3D" id="3.40.50.300">
    <property type="entry name" value="P-loop containing nucleotide triphosphate hydrolases"/>
    <property type="match status" value="1"/>
</dbReference>
<name>A0A2G4EXQ4_9CYAN</name>
<feature type="domain" description="ABC transporter" evidence="5">
    <location>
        <begin position="2"/>
        <end position="234"/>
    </location>
</feature>
<organism evidence="6 7">
    <name type="scientific">Tychonema bourrellyi FEM_GT703</name>
    <dbReference type="NCBI Taxonomy" id="2040638"/>
    <lineage>
        <taxon>Bacteria</taxon>
        <taxon>Bacillati</taxon>
        <taxon>Cyanobacteriota</taxon>
        <taxon>Cyanophyceae</taxon>
        <taxon>Oscillatoriophycideae</taxon>
        <taxon>Oscillatoriales</taxon>
        <taxon>Microcoleaceae</taxon>
        <taxon>Tychonema</taxon>
    </lineage>
</organism>
<gene>
    <name evidence="6" type="ORF">CP500_016840</name>
</gene>
<dbReference type="Proteomes" id="UP000226442">
    <property type="component" value="Unassembled WGS sequence"/>
</dbReference>